<evidence type="ECO:0000313" key="2">
    <source>
        <dbReference type="EMBL" id="KAF0759642.1"/>
    </source>
</evidence>
<comment type="caution">
    <text evidence="2">The sequence shown here is derived from an EMBL/GenBank/DDBJ whole genome shotgun (WGS) entry which is preliminary data.</text>
</comment>
<evidence type="ECO:0000313" key="3">
    <source>
        <dbReference type="Proteomes" id="UP000478052"/>
    </source>
</evidence>
<gene>
    <name evidence="2" type="ORF">FWK35_00036416</name>
</gene>
<dbReference type="EMBL" id="VUJU01002932">
    <property type="protein sequence ID" value="KAF0759642.1"/>
    <property type="molecule type" value="Genomic_DNA"/>
</dbReference>
<keyword evidence="3" id="KW-1185">Reference proteome</keyword>
<dbReference type="OrthoDB" id="269822at2759"/>
<dbReference type="Proteomes" id="UP000478052">
    <property type="component" value="Unassembled WGS sequence"/>
</dbReference>
<evidence type="ECO:0000256" key="1">
    <source>
        <dbReference type="SAM" id="MobiDB-lite"/>
    </source>
</evidence>
<accession>A0A6G0YPP2</accession>
<proteinExistence type="predicted"/>
<feature type="region of interest" description="Disordered" evidence="1">
    <location>
        <begin position="1"/>
        <end position="24"/>
    </location>
</feature>
<protein>
    <submittedName>
        <fullName evidence="2">Uncharacterized protein</fullName>
    </submittedName>
</protein>
<name>A0A6G0YPP2_APHCR</name>
<reference evidence="2 3" key="1">
    <citation type="submission" date="2019-08" db="EMBL/GenBank/DDBJ databases">
        <title>Whole genome of Aphis craccivora.</title>
        <authorList>
            <person name="Voronova N.V."/>
            <person name="Shulinski R.S."/>
            <person name="Bandarenka Y.V."/>
            <person name="Zhorov D.G."/>
            <person name="Warner D."/>
        </authorList>
    </citation>
    <scope>NUCLEOTIDE SEQUENCE [LARGE SCALE GENOMIC DNA]</scope>
    <source>
        <strain evidence="2">180601</strain>
        <tissue evidence="2">Whole Body</tissue>
    </source>
</reference>
<sequence length="92" mass="10464">MLGDDHQNNVSSGEGFNPLYEKSSEQQQDVLSSSKIFIPLSTPRYSFGSSASTDHLGFESQLLEVAIRTNDVSKVKHFLMIHRDKFQVRKYL</sequence>
<organism evidence="2 3">
    <name type="scientific">Aphis craccivora</name>
    <name type="common">Cowpea aphid</name>
    <dbReference type="NCBI Taxonomy" id="307492"/>
    <lineage>
        <taxon>Eukaryota</taxon>
        <taxon>Metazoa</taxon>
        <taxon>Ecdysozoa</taxon>
        <taxon>Arthropoda</taxon>
        <taxon>Hexapoda</taxon>
        <taxon>Insecta</taxon>
        <taxon>Pterygota</taxon>
        <taxon>Neoptera</taxon>
        <taxon>Paraneoptera</taxon>
        <taxon>Hemiptera</taxon>
        <taxon>Sternorrhyncha</taxon>
        <taxon>Aphidomorpha</taxon>
        <taxon>Aphidoidea</taxon>
        <taxon>Aphididae</taxon>
        <taxon>Aphidini</taxon>
        <taxon>Aphis</taxon>
        <taxon>Aphis</taxon>
    </lineage>
</organism>
<dbReference type="AlphaFoldDB" id="A0A6G0YPP2"/>